<comment type="caution">
    <text evidence="1">The sequence shown here is derived from an EMBL/GenBank/DDBJ whole genome shotgun (WGS) entry which is preliminary data.</text>
</comment>
<dbReference type="Proteomes" id="UP000694300">
    <property type="component" value="Unassembled WGS sequence"/>
</dbReference>
<evidence type="ECO:0000313" key="1">
    <source>
        <dbReference type="EMBL" id="MBW0130653.1"/>
    </source>
</evidence>
<sequence>MARLIRELIMTGEATEHLAARFGVSATPVREALMSLHGEAGTRHTPVDGSWDRCHSQS</sequence>
<protein>
    <submittedName>
        <fullName evidence="1">GntR family transcriptional regulator</fullName>
    </submittedName>
</protein>
<proteinExistence type="predicted"/>
<reference evidence="1 2" key="1">
    <citation type="submission" date="2020-11" db="EMBL/GenBank/DDBJ databases">
        <title>Pseudonocardia abyssalis sp. nov. and Pseudonocardia oceani sp. nov., description and phylogenomic analysis of two novel actinomycetes isolated from the deep Southern Ocean.</title>
        <authorList>
            <person name="Parra J."/>
        </authorList>
    </citation>
    <scope>NUCLEOTIDE SEQUENCE [LARGE SCALE GENOMIC DNA]</scope>
    <source>
        <strain evidence="2">KRD185</strain>
    </source>
</reference>
<name>A0ABS6UEK4_9PSEU</name>
<dbReference type="EMBL" id="JADQDF010000001">
    <property type="protein sequence ID" value="MBW0130653.1"/>
    <property type="molecule type" value="Genomic_DNA"/>
</dbReference>
<keyword evidence="2" id="KW-1185">Reference proteome</keyword>
<gene>
    <name evidence="1" type="ORF">I4I82_23705</name>
</gene>
<evidence type="ECO:0000313" key="2">
    <source>
        <dbReference type="Proteomes" id="UP000694300"/>
    </source>
</evidence>
<organism evidence="1 2">
    <name type="scientific">Pseudonocardia oceani</name>
    <dbReference type="NCBI Taxonomy" id="2792013"/>
    <lineage>
        <taxon>Bacteria</taxon>
        <taxon>Bacillati</taxon>
        <taxon>Actinomycetota</taxon>
        <taxon>Actinomycetes</taxon>
        <taxon>Pseudonocardiales</taxon>
        <taxon>Pseudonocardiaceae</taxon>
        <taxon>Pseudonocardia</taxon>
    </lineage>
</organism>
<accession>A0ABS6UEK4</accession>